<dbReference type="OrthoDB" id="6190037at2759"/>
<feature type="region of interest" description="Disordered" evidence="1">
    <location>
        <begin position="354"/>
        <end position="398"/>
    </location>
</feature>
<dbReference type="Proteomes" id="UP000596742">
    <property type="component" value="Unassembled WGS sequence"/>
</dbReference>
<sequence>MIEVNTVIIDDTTLYIGRTGRTHVMTPIHENILESNKCITGECVDSCCTIRRSESELSFLNHEFEVEYDMFELSMESKETENYSRKEETQRNELQKHAKRSKIPFPVKLPQLLSNEKMKYEKKSPSTPVNLPLLLPNKKIKYAEESYSETLKRQPLLPNKKTIYAKELIDTTLKLPPLLLDKEQTCMQDHPFTNRPGTHKLLPPLQHLPQNFKKTLIVNKSRDEKKDKSKVMSTESMSKPAPQQPGETTASNEIFDMSLELGSKRPKWKSQYKMFRLQKTSRKINYASNRKYRFSRLHLSSGEKCYIPKSKSDKVCKMVYERYCTPRKQNRNVGQQTDREKTDKYPERDQIHTLPRNMKETNVLNKIRNEKKEKSKDIPTQSTSKSAPQKTAETTANVGALDMNSELALKRVNWENKFPTFRLQKTSCKDRYISERMYRFSRLHKASGKCCYIPKSKSEKVCKIVTEKYCTRGTQKRNVRKQTDIEKPNSYPAPDQIHTWSLNLKEMLIVKKMSNEKKDKSEVVKSIPLSSPEQTDETTASHKMFTSNQQQANETKPSNKMSKPAPEQIFENIREQTEREKSVSNTEQDQSHTMIDIAVDDKYPTEDIFHKLDDNELIGFYQVQEKDLFPVIENMSYSKAIGVFKKLHDKHIAVIQSISDTLDDTQSSSSESTIGDFQGAGENGGRLKSAMKTFVKKLIPDCITNDVNDIAEKWMKITINQTPKKQQHSDCSIKIRFIFSKEKLWCIPPDIIDVAGKMLIRR</sequence>
<evidence type="ECO:0000313" key="3">
    <source>
        <dbReference type="Proteomes" id="UP000596742"/>
    </source>
</evidence>
<gene>
    <name evidence="2" type="ORF">MGAL_10B041419</name>
</gene>
<dbReference type="EMBL" id="UYJE01002700">
    <property type="protein sequence ID" value="VDI12979.1"/>
    <property type="molecule type" value="Genomic_DNA"/>
</dbReference>
<feature type="compositionally biased region" description="Basic and acidic residues" evidence="1">
    <location>
        <begin position="79"/>
        <end position="96"/>
    </location>
</feature>
<feature type="region of interest" description="Disordered" evidence="1">
    <location>
        <begin position="79"/>
        <end position="100"/>
    </location>
</feature>
<protein>
    <submittedName>
        <fullName evidence="2">Uncharacterized protein</fullName>
    </submittedName>
</protein>
<accession>A0A8B6D3D3</accession>
<name>A0A8B6D3D3_MYTGA</name>
<dbReference type="AlphaFoldDB" id="A0A8B6D3D3"/>
<keyword evidence="3" id="KW-1185">Reference proteome</keyword>
<feature type="compositionally biased region" description="Basic and acidic residues" evidence="1">
    <location>
        <begin position="367"/>
        <end position="377"/>
    </location>
</feature>
<evidence type="ECO:0000256" key="1">
    <source>
        <dbReference type="SAM" id="MobiDB-lite"/>
    </source>
</evidence>
<feature type="compositionally biased region" description="Polar residues" evidence="1">
    <location>
        <begin position="378"/>
        <end position="397"/>
    </location>
</feature>
<feature type="compositionally biased region" description="Basic and acidic residues" evidence="1">
    <location>
        <begin position="220"/>
        <end position="230"/>
    </location>
</feature>
<feature type="compositionally biased region" description="Polar residues" evidence="1">
    <location>
        <begin position="544"/>
        <end position="561"/>
    </location>
</feature>
<evidence type="ECO:0000313" key="2">
    <source>
        <dbReference type="EMBL" id="VDI12979.1"/>
    </source>
</evidence>
<organism evidence="2 3">
    <name type="scientific">Mytilus galloprovincialis</name>
    <name type="common">Mediterranean mussel</name>
    <dbReference type="NCBI Taxonomy" id="29158"/>
    <lineage>
        <taxon>Eukaryota</taxon>
        <taxon>Metazoa</taxon>
        <taxon>Spiralia</taxon>
        <taxon>Lophotrochozoa</taxon>
        <taxon>Mollusca</taxon>
        <taxon>Bivalvia</taxon>
        <taxon>Autobranchia</taxon>
        <taxon>Pteriomorphia</taxon>
        <taxon>Mytilida</taxon>
        <taxon>Mytiloidea</taxon>
        <taxon>Mytilidae</taxon>
        <taxon>Mytilinae</taxon>
        <taxon>Mytilus</taxon>
    </lineage>
</organism>
<reference evidence="2" key="1">
    <citation type="submission" date="2018-11" db="EMBL/GenBank/DDBJ databases">
        <authorList>
            <person name="Alioto T."/>
            <person name="Alioto T."/>
        </authorList>
    </citation>
    <scope>NUCLEOTIDE SEQUENCE</scope>
</reference>
<feature type="region of interest" description="Disordered" evidence="1">
    <location>
        <begin position="517"/>
        <end position="564"/>
    </location>
</feature>
<proteinExistence type="predicted"/>
<feature type="region of interest" description="Disordered" evidence="1">
    <location>
        <begin position="220"/>
        <end position="249"/>
    </location>
</feature>
<comment type="caution">
    <text evidence="2">The sequence shown here is derived from an EMBL/GenBank/DDBJ whole genome shotgun (WGS) entry which is preliminary data.</text>
</comment>